<sequence>MTKVIPASELIINPDGSIYHLNLKPEYLASTVITVGDPERVPKISQYFDEVEVKITKREFVTHTGTYKGKRLSVMSTGMGTDNIEIFMTELDALVNIDLQTRKVKPDHTALKIVRVGTSGSMRKEIPAGALVASNFAVGLDTLMQYYAADYSQKELAVGLAVQQSLGLGFLPYCFEGSKALIERLCTQEIVLGNTATCPGFFGPQGREVRLKPAIPDIIERLAAIDLDGFQLTNFEMETAGYYAMGKMLGHEVLSLNAIVANRITQEFVDDPSAVVDRLIHHTLENI</sequence>
<dbReference type="SUPFAM" id="SSF53167">
    <property type="entry name" value="Purine and uridine phosphorylases"/>
    <property type="match status" value="1"/>
</dbReference>
<dbReference type="GO" id="GO:0004850">
    <property type="term" value="F:uridine phosphorylase activity"/>
    <property type="evidence" value="ECO:0007669"/>
    <property type="project" value="UniProtKB-EC"/>
</dbReference>
<keyword evidence="6" id="KW-1185">Reference proteome</keyword>
<dbReference type="GO" id="GO:0004731">
    <property type="term" value="F:purine-nucleoside phosphorylase activity"/>
    <property type="evidence" value="ECO:0007669"/>
    <property type="project" value="TreeGrafter"/>
</dbReference>
<reference evidence="5 6" key="1">
    <citation type="submission" date="2018-06" db="EMBL/GenBank/DDBJ databases">
        <title>Echinicola strongylocentroti sp. nov., isolated from a sea urchin Strongylocentrotus intermedius.</title>
        <authorList>
            <person name="Bae S.S."/>
        </authorList>
    </citation>
    <scope>NUCLEOTIDE SEQUENCE [LARGE SCALE GENOMIC DNA]</scope>
    <source>
        <strain evidence="5 6">MEBiC08714</strain>
    </source>
</reference>
<dbReference type="AlphaFoldDB" id="A0A2Z4IL93"/>
<name>A0A2Z4IL93_9BACT</name>
<dbReference type="InterPro" id="IPR000845">
    <property type="entry name" value="Nucleoside_phosphorylase_d"/>
</dbReference>
<evidence type="ECO:0000259" key="4">
    <source>
        <dbReference type="Pfam" id="PF01048"/>
    </source>
</evidence>
<dbReference type="InterPro" id="IPR035994">
    <property type="entry name" value="Nucleoside_phosphorylase_sf"/>
</dbReference>
<dbReference type="OrthoDB" id="9772602at2"/>
<proteinExistence type="predicted"/>
<dbReference type="CDD" id="cd00436">
    <property type="entry name" value="UP_TbUP-like"/>
    <property type="match status" value="1"/>
</dbReference>
<organism evidence="5 6">
    <name type="scientific">Echinicola strongylocentroti</name>
    <dbReference type="NCBI Taxonomy" id="1795355"/>
    <lineage>
        <taxon>Bacteria</taxon>
        <taxon>Pseudomonadati</taxon>
        <taxon>Bacteroidota</taxon>
        <taxon>Cytophagia</taxon>
        <taxon>Cytophagales</taxon>
        <taxon>Cyclobacteriaceae</taxon>
        <taxon>Echinicola</taxon>
    </lineage>
</organism>
<dbReference type="PANTHER" id="PTHR43691">
    <property type="entry name" value="URIDINE PHOSPHORYLASE"/>
    <property type="match status" value="1"/>
</dbReference>
<evidence type="ECO:0000256" key="1">
    <source>
        <dbReference type="ARBA" id="ARBA00011888"/>
    </source>
</evidence>
<protein>
    <recommendedName>
        <fullName evidence="2">Uridine phosphorylase</fullName>
        <ecNumber evidence="1">2.4.2.3</ecNumber>
    </recommendedName>
</protein>
<evidence type="ECO:0000256" key="2">
    <source>
        <dbReference type="ARBA" id="ARBA00021980"/>
    </source>
</evidence>
<accession>A0A2Z4IL93</accession>
<dbReference type="EC" id="2.4.2.3" evidence="1"/>
<dbReference type="GO" id="GO:0006152">
    <property type="term" value="P:purine nucleoside catabolic process"/>
    <property type="evidence" value="ECO:0007669"/>
    <property type="project" value="TreeGrafter"/>
</dbReference>
<evidence type="ECO:0000313" key="5">
    <source>
        <dbReference type="EMBL" id="AWW31338.1"/>
    </source>
</evidence>
<dbReference type="KEGG" id="est:DN752_15080"/>
<comment type="catalytic activity">
    <reaction evidence="3">
        <text>uridine + phosphate = alpha-D-ribose 1-phosphate + uracil</text>
        <dbReference type="Rhea" id="RHEA:24388"/>
        <dbReference type="ChEBI" id="CHEBI:16704"/>
        <dbReference type="ChEBI" id="CHEBI:17568"/>
        <dbReference type="ChEBI" id="CHEBI:43474"/>
        <dbReference type="ChEBI" id="CHEBI:57720"/>
        <dbReference type="EC" id="2.4.2.3"/>
    </reaction>
</comment>
<dbReference type="RefSeq" id="WP_112784714.1">
    <property type="nucleotide sequence ID" value="NZ_CP030041.1"/>
</dbReference>
<dbReference type="EMBL" id="CP030041">
    <property type="protein sequence ID" value="AWW31338.1"/>
    <property type="molecule type" value="Genomic_DNA"/>
</dbReference>
<dbReference type="Proteomes" id="UP000248688">
    <property type="component" value="Chromosome"/>
</dbReference>
<feature type="domain" description="Nucleoside phosphorylase" evidence="4">
    <location>
        <begin position="32"/>
        <end position="263"/>
    </location>
</feature>
<dbReference type="Pfam" id="PF01048">
    <property type="entry name" value="PNP_UDP_1"/>
    <property type="match status" value="1"/>
</dbReference>
<evidence type="ECO:0000313" key="6">
    <source>
        <dbReference type="Proteomes" id="UP000248688"/>
    </source>
</evidence>
<evidence type="ECO:0000256" key="3">
    <source>
        <dbReference type="ARBA" id="ARBA00048447"/>
    </source>
</evidence>
<dbReference type="Gene3D" id="3.40.50.1580">
    <property type="entry name" value="Nucleoside phosphorylase domain"/>
    <property type="match status" value="1"/>
</dbReference>
<dbReference type="GO" id="GO:0005829">
    <property type="term" value="C:cytosol"/>
    <property type="evidence" value="ECO:0007669"/>
    <property type="project" value="TreeGrafter"/>
</dbReference>
<gene>
    <name evidence="5" type="ORF">DN752_15080</name>
</gene>
<dbReference type="PANTHER" id="PTHR43691:SF11">
    <property type="entry name" value="FI09636P-RELATED"/>
    <property type="match status" value="1"/>
</dbReference>